<dbReference type="Proteomes" id="UP000199050">
    <property type="component" value="Unassembled WGS sequence"/>
</dbReference>
<proteinExistence type="predicted"/>
<keyword evidence="3" id="KW-1185">Reference proteome</keyword>
<keyword evidence="1" id="KW-0812">Transmembrane</keyword>
<accession>A0A1G8NEY9</accession>
<dbReference type="EMBL" id="FNDX01000008">
    <property type="protein sequence ID" value="SDI78733.1"/>
    <property type="molecule type" value="Genomic_DNA"/>
</dbReference>
<protein>
    <recommendedName>
        <fullName evidence="4">PilX N-terminal</fullName>
    </recommendedName>
</protein>
<keyword evidence="1" id="KW-0472">Membrane</keyword>
<evidence type="ECO:0000313" key="2">
    <source>
        <dbReference type="EMBL" id="SDI78733.1"/>
    </source>
</evidence>
<dbReference type="STRING" id="1174501.SAMN05216192_108120"/>
<keyword evidence="1" id="KW-1133">Transmembrane helix</keyword>
<evidence type="ECO:0008006" key="4">
    <source>
        <dbReference type="Google" id="ProtNLM"/>
    </source>
</evidence>
<sequence length="599" mass="65754">MGIRIKKDENGSALVLVMFLVLLLTILGLGVLSATIGGAARSETRENDVQSLHLAQKGLSEATAYIQSQLTGLQLENLDPKQLETILSTLNNNKSSLKVSTELESTSSGAVEGIDFVGKEIDTQSIKYTINVTSSAMVNGVKRKLRQQIVIDSYPDFLKYAFGSEQTLTLNGAPLLQGNIYAGDKLVVTNTPEYIYKNQFYDDHTINDFPTVTMGSDANALGEVHVQSMDSIEYEKNRTATAHLPQRESDRDKVLAEILHITPDKIKIKEQKKFVKINVEESFLDKLSQGLLVGQSETVQKNLRDDLRDAYNSGIPALNNILNSRTGVTHINGMPVAPVKINPDESTQAQIDQYNVELSQYNSELQKLEELHSTVVFNGNLIVDGLQYKKLFYPQGANGQPDPKSGAAPSWFIVTGNLELNNYNLNDFLNVRANILVTGDVKIKGDVRFDSTMFVLGKTIIEDANIKGLQLSGKTKELVLISKGSVLVNRLNAFAVSEPSASDTMEAFFYTDSSGELYGVGSMFRLKGGFFAKGDLTVNAVIGRVDEPAGGGKLLINQGVDLKRFVIDYKYDIYENQQSSLPRVASVNVHVGPLQLINN</sequence>
<organism evidence="2 3">
    <name type="scientific">Paenibacillus typhae</name>
    <dbReference type="NCBI Taxonomy" id="1174501"/>
    <lineage>
        <taxon>Bacteria</taxon>
        <taxon>Bacillati</taxon>
        <taxon>Bacillota</taxon>
        <taxon>Bacilli</taxon>
        <taxon>Bacillales</taxon>
        <taxon>Paenibacillaceae</taxon>
        <taxon>Paenibacillus</taxon>
    </lineage>
</organism>
<feature type="transmembrane region" description="Helical" evidence="1">
    <location>
        <begin position="12"/>
        <end position="36"/>
    </location>
</feature>
<evidence type="ECO:0000256" key="1">
    <source>
        <dbReference type="SAM" id="Phobius"/>
    </source>
</evidence>
<evidence type="ECO:0000313" key="3">
    <source>
        <dbReference type="Proteomes" id="UP000199050"/>
    </source>
</evidence>
<dbReference type="OrthoDB" id="2349072at2"/>
<gene>
    <name evidence="2" type="ORF">SAMN05216192_108120</name>
</gene>
<reference evidence="3" key="1">
    <citation type="submission" date="2016-10" db="EMBL/GenBank/DDBJ databases">
        <authorList>
            <person name="Varghese N."/>
            <person name="Submissions S."/>
        </authorList>
    </citation>
    <scope>NUCLEOTIDE SEQUENCE [LARGE SCALE GENOMIC DNA]</scope>
    <source>
        <strain evidence="3">CGMCC 1.11012</strain>
    </source>
</reference>
<name>A0A1G8NEY9_9BACL</name>
<dbReference type="AlphaFoldDB" id="A0A1G8NEY9"/>
<dbReference type="RefSeq" id="WP_090713934.1">
    <property type="nucleotide sequence ID" value="NZ_CBCSKY010000006.1"/>
</dbReference>